<reference evidence="13 14" key="1">
    <citation type="journal article" date="2016" name="Proc. Natl. Acad. Sci. U.S.A.">
        <title>Comparative genomics of biotechnologically important yeasts.</title>
        <authorList>
            <person name="Riley R."/>
            <person name="Haridas S."/>
            <person name="Wolfe K.H."/>
            <person name="Lopes M.R."/>
            <person name="Hittinger C.T."/>
            <person name="Goeker M."/>
            <person name="Salamov A.A."/>
            <person name="Wisecaver J.H."/>
            <person name="Long T.M."/>
            <person name="Calvey C.H."/>
            <person name="Aerts A.L."/>
            <person name="Barry K.W."/>
            <person name="Choi C."/>
            <person name="Clum A."/>
            <person name="Coughlan A.Y."/>
            <person name="Deshpande S."/>
            <person name="Douglass A.P."/>
            <person name="Hanson S.J."/>
            <person name="Klenk H.-P."/>
            <person name="LaButti K.M."/>
            <person name="Lapidus A."/>
            <person name="Lindquist E.A."/>
            <person name="Lipzen A.M."/>
            <person name="Meier-Kolthoff J.P."/>
            <person name="Ohm R.A."/>
            <person name="Otillar R.P."/>
            <person name="Pangilinan J.L."/>
            <person name="Peng Y."/>
            <person name="Rokas A."/>
            <person name="Rosa C.A."/>
            <person name="Scheuner C."/>
            <person name="Sibirny A.A."/>
            <person name="Slot J.C."/>
            <person name="Stielow J.B."/>
            <person name="Sun H."/>
            <person name="Kurtzman C.P."/>
            <person name="Blackwell M."/>
            <person name="Grigoriev I.V."/>
            <person name="Jeffries T.W."/>
        </authorList>
    </citation>
    <scope>NUCLEOTIDE SEQUENCE [LARGE SCALE GENOMIC DNA]</scope>
    <source>
        <strain evidence="14">ATCC 58044 / CBS 1984 / NCYC 433 / NRRL Y-366-8</strain>
    </source>
</reference>
<dbReference type="PANTHER" id="PTHR13563">
    <property type="entry name" value="TRNA (GUANINE-9-) METHYLTRANSFERASE"/>
    <property type="match status" value="1"/>
</dbReference>
<evidence type="ECO:0000256" key="4">
    <source>
        <dbReference type="ARBA" id="ARBA00022679"/>
    </source>
</evidence>
<dbReference type="InterPro" id="IPR007356">
    <property type="entry name" value="tRNA_m1G_MeTrfase_euk"/>
</dbReference>
<evidence type="ECO:0000256" key="1">
    <source>
        <dbReference type="ARBA" id="ARBA00012797"/>
    </source>
</evidence>
<feature type="region of interest" description="Disordered" evidence="11">
    <location>
        <begin position="1"/>
        <end position="51"/>
    </location>
</feature>
<dbReference type="Gene3D" id="3.40.1280.30">
    <property type="match status" value="1"/>
</dbReference>
<dbReference type="OrthoDB" id="278300at2759"/>
<dbReference type="EMBL" id="KV454209">
    <property type="protein sequence ID" value="ODQ61197.1"/>
    <property type="molecule type" value="Genomic_DNA"/>
</dbReference>
<dbReference type="InterPro" id="IPR028564">
    <property type="entry name" value="MT_TRM10-typ"/>
</dbReference>
<dbReference type="EC" id="2.1.1.221" evidence="1"/>
<dbReference type="PROSITE" id="PS51675">
    <property type="entry name" value="SAM_MT_TRM10"/>
    <property type="match status" value="1"/>
</dbReference>
<organism evidence="13 14">
    <name type="scientific">Wickerhamomyces anomalus (strain ATCC 58044 / CBS 1984 / NCYC 433 / NRRL Y-366-8)</name>
    <name type="common">Yeast</name>
    <name type="synonym">Hansenula anomala</name>
    <dbReference type="NCBI Taxonomy" id="683960"/>
    <lineage>
        <taxon>Eukaryota</taxon>
        <taxon>Fungi</taxon>
        <taxon>Dikarya</taxon>
        <taxon>Ascomycota</taxon>
        <taxon>Saccharomycotina</taxon>
        <taxon>Saccharomycetes</taxon>
        <taxon>Phaffomycetales</taxon>
        <taxon>Wickerhamomycetaceae</taxon>
        <taxon>Wickerhamomyces</taxon>
    </lineage>
</organism>
<evidence type="ECO:0000256" key="11">
    <source>
        <dbReference type="SAM" id="MobiDB-lite"/>
    </source>
</evidence>
<protein>
    <recommendedName>
        <fullName evidence="2">tRNA (guanine(9)-N1)-methyltransferase</fullName>
        <ecNumber evidence="1">2.1.1.221</ecNumber>
    </recommendedName>
    <alternativeName>
        <fullName evidence="7">tRNA methyltransferase 10</fullName>
    </alternativeName>
    <alternativeName>
        <fullName evidence="6">tRNA(m1G9)-methyltransferase</fullName>
    </alternativeName>
</protein>
<dbReference type="Proteomes" id="UP000094112">
    <property type="component" value="Unassembled WGS sequence"/>
</dbReference>
<keyword evidence="5" id="KW-0949">S-adenosyl-L-methionine</keyword>
<evidence type="ECO:0000256" key="9">
    <source>
        <dbReference type="PIRSR" id="PIRSR016323-1"/>
    </source>
</evidence>
<dbReference type="STRING" id="683960.A0A1E3P8K0"/>
<evidence type="ECO:0000259" key="12">
    <source>
        <dbReference type="PROSITE" id="PS51675"/>
    </source>
</evidence>
<feature type="region of interest" description="Disordered" evidence="11">
    <location>
        <begin position="283"/>
        <end position="344"/>
    </location>
</feature>
<feature type="binding site" evidence="10">
    <location>
        <position position="220"/>
    </location>
    <ligand>
        <name>S-adenosyl-L-methionine</name>
        <dbReference type="ChEBI" id="CHEBI:59789"/>
    </ligand>
</feature>
<evidence type="ECO:0000256" key="6">
    <source>
        <dbReference type="ARBA" id="ARBA00031792"/>
    </source>
</evidence>
<evidence type="ECO:0000313" key="14">
    <source>
        <dbReference type="Proteomes" id="UP000094112"/>
    </source>
</evidence>
<comment type="catalytic activity">
    <reaction evidence="8">
        <text>guanosine(9) in tRNA + S-adenosyl-L-methionine = N(1)-methylguanosine(9) in tRNA + S-adenosyl-L-homocysteine + H(+)</text>
        <dbReference type="Rhea" id="RHEA:43156"/>
        <dbReference type="Rhea" id="RHEA-COMP:10367"/>
        <dbReference type="Rhea" id="RHEA-COMP:10368"/>
        <dbReference type="ChEBI" id="CHEBI:15378"/>
        <dbReference type="ChEBI" id="CHEBI:57856"/>
        <dbReference type="ChEBI" id="CHEBI:59789"/>
        <dbReference type="ChEBI" id="CHEBI:73542"/>
        <dbReference type="ChEBI" id="CHEBI:74269"/>
        <dbReference type="EC" id="2.1.1.221"/>
    </reaction>
</comment>
<sequence length="344" mass="39284">MSDQPGTAQSPVQDAPKAADYPTLESIPEVKPAEMSKSQWKKLQRKKKFQENKKEYIKIRKEKKKENNAARRLEIQSYVEKNEPIPEHLLKKPKKPKTQTKTGSKIVIDCSFDHLMNDKEKVSLSSQITRAYAANRTSPNTVDLEVTSFGGNLKRRFEVDMKSSAYQNWKNITFNEEPFEPSENVIYLSADAEEALEVLEPDMTYVIGGIVDKGRYKFLCKNKADELGLKCLRLPIDEYINLFGRRVLTTTHVVELMLEWWNGKDWKLAFEKVLPQRKLINEDKEGSTSVDPEEIASVDPEKIAKLEDDEEDEEEAEAEEVAPESEKKPEPVQTADATEGTSAE</sequence>
<evidence type="ECO:0000256" key="7">
    <source>
        <dbReference type="ARBA" id="ARBA00032166"/>
    </source>
</evidence>
<feature type="domain" description="SAM-dependent MTase TRM10-type" evidence="12">
    <location>
        <begin position="92"/>
        <end position="281"/>
    </location>
</feature>
<keyword evidence="3" id="KW-0489">Methyltransferase</keyword>
<evidence type="ECO:0000256" key="8">
    <source>
        <dbReference type="ARBA" id="ARBA00048434"/>
    </source>
</evidence>
<dbReference type="CDD" id="cd18089">
    <property type="entry name" value="SPOUT_Trm10-like"/>
    <property type="match status" value="1"/>
</dbReference>
<dbReference type="GO" id="GO:0052905">
    <property type="term" value="F:tRNA (guanosine(9)-N1)-methyltransferase activity"/>
    <property type="evidence" value="ECO:0007669"/>
    <property type="project" value="UniProtKB-EC"/>
</dbReference>
<feature type="binding site" evidence="10">
    <location>
        <position position="188"/>
    </location>
    <ligand>
        <name>S-adenosyl-L-methionine</name>
        <dbReference type="ChEBI" id="CHEBI:59789"/>
    </ligand>
</feature>
<feature type="compositionally biased region" description="Acidic residues" evidence="11">
    <location>
        <begin position="307"/>
        <end position="323"/>
    </location>
</feature>
<feature type="binding site" evidence="10">
    <location>
        <position position="234"/>
    </location>
    <ligand>
        <name>S-adenosyl-L-methionine</name>
        <dbReference type="ChEBI" id="CHEBI:59789"/>
    </ligand>
</feature>
<dbReference type="RefSeq" id="XP_019040404.1">
    <property type="nucleotide sequence ID" value="XM_019184623.1"/>
</dbReference>
<evidence type="ECO:0000256" key="10">
    <source>
        <dbReference type="PIRSR" id="PIRSR016323-2"/>
    </source>
</evidence>
<dbReference type="InterPro" id="IPR016653">
    <property type="entry name" value="TRM10/TRM10A"/>
</dbReference>
<proteinExistence type="predicted"/>
<feature type="binding site" evidence="10">
    <location>
        <position position="208"/>
    </location>
    <ligand>
        <name>S-adenosyl-L-methionine</name>
        <dbReference type="ChEBI" id="CHEBI:59789"/>
    </ligand>
</feature>
<dbReference type="PIRSF" id="PIRSF016323">
    <property type="entry name" value="tRNA_m1G_mtfrase_met"/>
    <property type="match status" value="1"/>
</dbReference>
<evidence type="ECO:0000313" key="13">
    <source>
        <dbReference type="EMBL" id="ODQ61197.1"/>
    </source>
</evidence>
<feature type="compositionally biased region" description="Basic residues" evidence="11">
    <location>
        <begin position="39"/>
        <end position="48"/>
    </location>
</feature>
<keyword evidence="14" id="KW-1185">Reference proteome</keyword>
<feature type="active site" description="Proton acceptor" evidence="9">
    <location>
        <position position="212"/>
    </location>
</feature>
<gene>
    <name evidence="13" type="ORF">WICANDRAFT_77842</name>
</gene>
<evidence type="ECO:0000256" key="5">
    <source>
        <dbReference type="ARBA" id="ARBA00022691"/>
    </source>
</evidence>
<dbReference type="InterPro" id="IPR038459">
    <property type="entry name" value="MT_TRM10-typ_sf"/>
</dbReference>
<keyword evidence="4" id="KW-0808">Transferase</keyword>
<accession>A0A1E3P8K0</accession>
<dbReference type="AlphaFoldDB" id="A0A1E3P8K0"/>
<feature type="compositionally biased region" description="Polar residues" evidence="11">
    <location>
        <begin position="335"/>
        <end position="344"/>
    </location>
</feature>
<dbReference type="GO" id="GO:0005634">
    <property type="term" value="C:nucleus"/>
    <property type="evidence" value="ECO:0007669"/>
    <property type="project" value="TreeGrafter"/>
</dbReference>
<dbReference type="GeneID" id="30201869"/>
<feature type="compositionally biased region" description="Polar residues" evidence="11">
    <location>
        <begin position="1"/>
        <end position="12"/>
    </location>
</feature>
<dbReference type="GO" id="GO:0000049">
    <property type="term" value="F:tRNA binding"/>
    <property type="evidence" value="ECO:0007669"/>
    <property type="project" value="TreeGrafter"/>
</dbReference>
<dbReference type="PANTHER" id="PTHR13563:SF13">
    <property type="entry name" value="TRNA METHYLTRANSFERASE 10 HOMOLOG A"/>
    <property type="match status" value="1"/>
</dbReference>
<name>A0A1E3P8K0_WICAA</name>
<evidence type="ECO:0000256" key="2">
    <source>
        <dbReference type="ARBA" id="ARBA00020451"/>
    </source>
</evidence>
<evidence type="ECO:0000256" key="3">
    <source>
        <dbReference type="ARBA" id="ARBA00022603"/>
    </source>
</evidence>
<dbReference type="GO" id="GO:0002939">
    <property type="term" value="P:tRNA N1-guanine methylation"/>
    <property type="evidence" value="ECO:0007669"/>
    <property type="project" value="TreeGrafter"/>
</dbReference>